<dbReference type="Proteomes" id="UP000680714">
    <property type="component" value="Unassembled WGS sequence"/>
</dbReference>
<dbReference type="RefSeq" id="WP_211546756.1">
    <property type="nucleotide sequence ID" value="NZ_JAGTUF010000003.1"/>
</dbReference>
<keyword evidence="1" id="KW-1133">Transmembrane helix</keyword>
<name>A0ABS5I9V7_9PROT</name>
<dbReference type="EMBL" id="JAGTUF010000003">
    <property type="protein sequence ID" value="MBR9971214.1"/>
    <property type="molecule type" value="Genomic_DNA"/>
</dbReference>
<evidence type="ECO:0000313" key="2">
    <source>
        <dbReference type="EMBL" id="MBR9971214.1"/>
    </source>
</evidence>
<keyword evidence="1" id="KW-0472">Membrane</keyword>
<dbReference type="Gene3D" id="2.60.40.3500">
    <property type="match status" value="1"/>
</dbReference>
<gene>
    <name evidence="2" type="ORF">KEC16_05770</name>
</gene>
<keyword evidence="1" id="KW-0812">Transmembrane</keyword>
<proteinExistence type="predicted"/>
<keyword evidence="3" id="KW-1185">Reference proteome</keyword>
<sequence length="167" mass="18263">MTKSPVPGKVALAGMNAENLLLRLGVMIVVIMLGGAVGAGAADWPGARTETQDARLGQHPHLTRLVLDVSELTRFYTHVADDGRRILVGIPSVDWDANRHRLKAFGLITRYDFMRRGLKRGLLVIHAKAPARVEHQFTLGPDRADHKGNRLVLDLAPRDLVGKAAMP</sequence>
<comment type="caution">
    <text evidence="2">The sequence shown here is derived from an EMBL/GenBank/DDBJ whole genome shotgun (WGS) entry which is preliminary data.</text>
</comment>
<feature type="transmembrane region" description="Helical" evidence="1">
    <location>
        <begin position="20"/>
        <end position="42"/>
    </location>
</feature>
<protein>
    <submittedName>
        <fullName evidence="2">Uncharacterized protein</fullName>
    </submittedName>
</protein>
<accession>A0ABS5I9V7</accession>
<organism evidence="2 3">
    <name type="scientific">Magnetospirillum sulfuroxidans</name>
    <dbReference type="NCBI Taxonomy" id="611300"/>
    <lineage>
        <taxon>Bacteria</taxon>
        <taxon>Pseudomonadati</taxon>
        <taxon>Pseudomonadota</taxon>
        <taxon>Alphaproteobacteria</taxon>
        <taxon>Rhodospirillales</taxon>
        <taxon>Rhodospirillaceae</taxon>
        <taxon>Magnetospirillum</taxon>
    </lineage>
</organism>
<evidence type="ECO:0000256" key="1">
    <source>
        <dbReference type="SAM" id="Phobius"/>
    </source>
</evidence>
<evidence type="ECO:0000313" key="3">
    <source>
        <dbReference type="Proteomes" id="UP000680714"/>
    </source>
</evidence>
<reference evidence="2 3" key="1">
    <citation type="submission" date="2021-04" db="EMBL/GenBank/DDBJ databases">
        <title>Magnetospirillum sulfuroxidans sp. nov., a facultative chemolithoautotrophic sulfur-oxidizing alphaproteobacterium isolated from freshwater sediment and proposals for Paramagetospirillum gen. nov., and Magnetospirillaceae fam. nov.</title>
        <authorList>
            <person name="Koziaeva V."/>
            <person name="Geelhoed J.S."/>
            <person name="Sorokin D.Y."/>
            <person name="Grouzdev D.S."/>
        </authorList>
    </citation>
    <scope>NUCLEOTIDE SEQUENCE [LARGE SCALE GENOMIC DNA]</scope>
    <source>
        <strain evidence="2 3">J10</strain>
    </source>
</reference>